<evidence type="ECO:0000313" key="2">
    <source>
        <dbReference type="EMBL" id="WBP91343.1"/>
    </source>
</evidence>
<evidence type="ECO:0000313" key="3">
    <source>
        <dbReference type="Proteomes" id="UP001212821"/>
    </source>
</evidence>
<protein>
    <recommendedName>
        <fullName evidence="4">Pyrroline-5-carboxylate reductase catalytic N-terminal domain-containing protein</fullName>
    </recommendedName>
</protein>
<organism evidence="2 3">
    <name type="scientific">Kitasatospora cathayae</name>
    <dbReference type="NCBI Taxonomy" id="3004092"/>
    <lineage>
        <taxon>Bacteria</taxon>
        <taxon>Bacillati</taxon>
        <taxon>Actinomycetota</taxon>
        <taxon>Actinomycetes</taxon>
        <taxon>Kitasatosporales</taxon>
        <taxon>Streptomycetaceae</taxon>
        <taxon>Kitasatospora</taxon>
    </lineage>
</organism>
<gene>
    <name evidence="2" type="ORF">O1G21_39335</name>
</gene>
<proteinExistence type="predicted"/>
<reference evidence="3" key="1">
    <citation type="submission" date="2022-12" db="EMBL/GenBank/DDBJ databases">
        <authorList>
            <person name="Mo P."/>
        </authorList>
    </citation>
    <scope>NUCLEOTIDE SEQUENCE [LARGE SCALE GENOMIC DNA]</scope>
    <source>
        <strain evidence="3">HUAS 3-15</strain>
    </source>
</reference>
<dbReference type="RefSeq" id="WP_270150622.1">
    <property type="nucleotide sequence ID" value="NZ_CP115450.1"/>
</dbReference>
<dbReference type="EMBL" id="CP115450">
    <property type="protein sequence ID" value="WBP91343.1"/>
    <property type="molecule type" value="Genomic_DNA"/>
</dbReference>
<name>A0ABY7QF39_9ACTN</name>
<dbReference type="Proteomes" id="UP001212821">
    <property type="component" value="Chromosome"/>
</dbReference>
<evidence type="ECO:0000256" key="1">
    <source>
        <dbReference type="SAM" id="MobiDB-lite"/>
    </source>
</evidence>
<feature type="compositionally biased region" description="Polar residues" evidence="1">
    <location>
        <begin position="157"/>
        <end position="166"/>
    </location>
</feature>
<evidence type="ECO:0008006" key="4">
    <source>
        <dbReference type="Google" id="ProtNLM"/>
    </source>
</evidence>
<sequence>MRPEFVTVLGTGSVARSVADRLADAGFTTSTPPTGGAHVLVTAFAVAEPSPHIFEETRRVLAVMAPGSWWIDMTHPPLRTDDLWVPPEDLARVTRLRVPVTDVRGVLVASPPVDLDLRSRQVCDAILRVADLVLPTQTPEFPIASLDLGLAEPPAPHTTSDPSGTSRRLPRRRAPALDSATPLTRSHPGGAAGR</sequence>
<keyword evidence="3" id="KW-1185">Reference proteome</keyword>
<feature type="region of interest" description="Disordered" evidence="1">
    <location>
        <begin position="148"/>
        <end position="194"/>
    </location>
</feature>
<accession>A0ABY7QF39</accession>